<dbReference type="PANTHER" id="PTHR43721">
    <property type="entry name" value="ELONGATION FACTOR TU-RELATED"/>
    <property type="match status" value="1"/>
</dbReference>
<dbReference type="EC" id="3.6.5.3" evidence="4"/>
<evidence type="ECO:0000259" key="13">
    <source>
        <dbReference type="PROSITE" id="PS51722"/>
    </source>
</evidence>
<dbReference type="PANTHER" id="PTHR43721:SF2">
    <property type="entry name" value="ELONGATION FACTOR TU, MITOCHONDRIAL"/>
    <property type="match status" value="1"/>
</dbReference>
<comment type="subunit">
    <text evidence="3">Monomer.</text>
</comment>
<dbReference type="PROSITE" id="PS00301">
    <property type="entry name" value="G_TR_1"/>
    <property type="match status" value="1"/>
</dbReference>
<dbReference type="InterPro" id="IPR000795">
    <property type="entry name" value="T_Tr_GTP-bd_dom"/>
</dbReference>
<dbReference type="Pfam" id="PF00009">
    <property type="entry name" value="GTP_EFTU"/>
    <property type="match status" value="1"/>
</dbReference>
<dbReference type="GO" id="GO:0070125">
    <property type="term" value="P:mitochondrial translational elongation"/>
    <property type="evidence" value="ECO:0007669"/>
    <property type="project" value="TreeGrafter"/>
</dbReference>
<dbReference type="Pfam" id="PF03143">
    <property type="entry name" value="GTP_EFTU_D3"/>
    <property type="match status" value="1"/>
</dbReference>
<dbReference type="InterPro" id="IPR027417">
    <property type="entry name" value="P-loop_NTPase"/>
</dbReference>
<dbReference type="InterPro" id="IPR009001">
    <property type="entry name" value="Transl_elong_EF1A/Init_IF2_C"/>
</dbReference>
<dbReference type="PRINTS" id="PR00315">
    <property type="entry name" value="ELONGATNFCT"/>
</dbReference>
<dbReference type="SUPFAM" id="SSF50465">
    <property type="entry name" value="EF-Tu/eEF-1alpha/eIF2-gamma C-terminal domain"/>
    <property type="match status" value="1"/>
</dbReference>
<dbReference type="CDD" id="cd01884">
    <property type="entry name" value="EF_Tu"/>
    <property type="match status" value="1"/>
</dbReference>
<dbReference type="PROSITE" id="PS51722">
    <property type="entry name" value="G_TR_2"/>
    <property type="match status" value="1"/>
</dbReference>
<dbReference type="GO" id="GO:0003924">
    <property type="term" value="F:GTPase activity"/>
    <property type="evidence" value="ECO:0007669"/>
    <property type="project" value="InterPro"/>
</dbReference>
<keyword evidence="7" id="KW-0547">Nucleotide-binding</keyword>
<evidence type="ECO:0000256" key="8">
    <source>
        <dbReference type="ARBA" id="ARBA00022768"/>
    </source>
</evidence>
<proteinExistence type="inferred from homology"/>
<dbReference type="GO" id="GO:0005525">
    <property type="term" value="F:GTP binding"/>
    <property type="evidence" value="ECO:0007669"/>
    <property type="project" value="UniProtKB-KW"/>
</dbReference>
<dbReference type="InterPro" id="IPR031157">
    <property type="entry name" value="G_TR_CS"/>
</dbReference>
<dbReference type="InterPro" id="IPR004160">
    <property type="entry name" value="Transl_elong_EFTu/EF1A_C"/>
</dbReference>
<dbReference type="InterPro" id="IPR004161">
    <property type="entry name" value="EFTu-like_2"/>
</dbReference>
<keyword evidence="15" id="KW-1185">Reference proteome</keyword>
<dbReference type="InterPro" id="IPR041709">
    <property type="entry name" value="EF-Tu_GTP-bd"/>
</dbReference>
<dbReference type="CDD" id="cd03697">
    <property type="entry name" value="EFTU_II"/>
    <property type="match status" value="1"/>
</dbReference>
<name>A0AAW1TZS2_9CUCU</name>
<evidence type="ECO:0000256" key="10">
    <source>
        <dbReference type="ARBA" id="ARBA00022842"/>
    </source>
</evidence>
<comment type="subcellular location">
    <subcellularLocation>
        <location evidence="1">Cytoplasm</location>
    </subcellularLocation>
</comment>
<evidence type="ECO:0000256" key="5">
    <source>
        <dbReference type="ARBA" id="ARBA00022490"/>
    </source>
</evidence>
<comment type="caution">
    <text evidence="14">The sequence shown here is derived from an EMBL/GenBank/DDBJ whole genome shotgun (WGS) entry which is preliminary data.</text>
</comment>
<evidence type="ECO:0000256" key="4">
    <source>
        <dbReference type="ARBA" id="ARBA00011986"/>
    </source>
</evidence>
<dbReference type="InterPro" id="IPR005225">
    <property type="entry name" value="Small_GTP-bd"/>
</dbReference>
<evidence type="ECO:0000256" key="3">
    <source>
        <dbReference type="ARBA" id="ARBA00011245"/>
    </source>
</evidence>
<keyword evidence="12" id="KW-0342">GTP-binding</keyword>
<keyword evidence="6" id="KW-0479">Metal-binding</keyword>
<dbReference type="GO" id="GO:0003746">
    <property type="term" value="F:translation elongation factor activity"/>
    <property type="evidence" value="ECO:0007669"/>
    <property type="project" value="UniProtKB-KW"/>
</dbReference>
<dbReference type="Gene3D" id="3.40.50.300">
    <property type="entry name" value="P-loop containing nucleotide triphosphate hydrolases"/>
    <property type="match status" value="1"/>
</dbReference>
<dbReference type="FunFam" id="3.40.50.300:FF:000576">
    <property type="entry name" value="Elongation factor Tu"/>
    <property type="match status" value="1"/>
</dbReference>
<dbReference type="SUPFAM" id="SSF52540">
    <property type="entry name" value="P-loop containing nucleoside triphosphate hydrolases"/>
    <property type="match status" value="1"/>
</dbReference>
<dbReference type="SUPFAM" id="SSF50447">
    <property type="entry name" value="Translation proteins"/>
    <property type="match status" value="1"/>
</dbReference>
<dbReference type="InterPro" id="IPR050055">
    <property type="entry name" value="EF-Tu_GTPase"/>
</dbReference>
<dbReference type="NCBIfam" id="NF009372">
    <property type="entry name" value="PRK12735.1"/>
    <property type="match status" value="1"/>
</dbReference>
<keyword evidence="11" id="KW-0648">Protein biosynthesis</keyword>
<dbReference type="NCBIfam" id="TIGR00231">
    <property type="entry name" value="small_GTP"/>
    <property type="match status" value="1"/>
</dbReference>
<evidence type="ECO:0000256" key="6">
    <source>
        <dbReference type="ARBA" id="ARBA00022723"/>
    </source>
</evidence>
<dbReference type="FunFam" id="2.40.30.10:FF:000085">
    <property type="entry name" value="Elongation factor Tu"/>
    <property type="match status" value="1"/>
</dbReference>
<dbReference type="NCBIfam" id="NF000766">
    <property type="entry name" value="PRK00049.1"/>
    <property type="match status" value="1"/>
</dbReference>
<keyword evidence="10" id="KW-0460">Magnesium</keyword>
<dbReference type="EMBL" id="JARQZJ010000031">
    <property type="protein sequence ID" value="KAK9874110.1"/>
    <property type="molecule type" value="Genomic_DNA"/>
</dbReference>
<evidence type="ECO:0000313" key="14">
    <source>
        <dbReference type="EMBL" id="KAK9874110.1"/>
    </source>
</evidence>
<gene>
    <name evidence="14" type="ORF">WA026_002463</name>
</gene>
<dbReference type="InterPro" id="IPR009000">
    <property type="entry name" value="Transl_B-barrel_sf"/>
</dbReference>
<protein>
    <recommendedName>
        <fullName evidence="4">protein-synthesizing GTPase</fullName>
        <ecNumber evidence="4">3.6.5.3</ecNumber>
    </recommendedName>
</protein>
<evidence type="ECO:0000313" key="15">
    <source>
        <dbReference type="Proteomes" id="UP001431783"/>
    </source>
</evidence>
<evidence type="ECO:0000256" key="7">
    <source>
        <dbReference type="ARBA" id="ARBA00022741"/>
    </source>
</evidence>
<dbReference type="GO" id="GO:0005739">
    <property type="term" value="C:mitochondrion"/>
    <property type="evidence" value="ECO:0007669"/>
    <property type="project" value="TreeGrafter"/>
</dbReference>
<sequence>MIFLKGITKLANLSKSQQVPKLLCSCKLLSNSEQNYYNIKGSLYYNRYLRNYSTDKKVHINIGTIGHVDHGKTTLTAAMTKVLQKDGLSEFVAYDQIDKAPEEKARGITINASHIGYSTIKRHYAHTDCPGHADFIKNMISGASQMDGAILVVAADDGEMPQTREHLLLAKQVGIKKIVVFINKADIVDQESLELVELEIRELLDTFGFDSEAPVIYGSALSALNGQDGEYSENSIRKLLNTIDNYIPDPQRDLNSPFWIPIDNAFSVTGRGTVVVGTIIRGVIKKNDECELLGFDSRRKTTVGDIQVFKKSIPQAAAGDHVGVLLRGVKLNSVDRGMQLVAKGSIKYTNRFKANIYFLTREEGGRSKPILSRYSQQLFSNTWNVPCRLDLEKGIEMLLPGEHGPVNLTLQWKMPMINSQPFTIRENNITVATGIITESLEPVLVTSTLGKLQL</sequence>
<dbReference type="InterPro" id="IPR033720">
    <property type="entry name" value="EFTU_2"/>
</dbReference>
<comment type="similarity">
    <text evidence="2">Belongs to the TRAFAC class translation factor GTPase superfamily. Classic translation factor GTPase family. EF-Tu/EF-1A subfamily.</text>
</comment>
<reference evidence="14 15" key="1">
    <citation type="submission" date="2023-03" db="EMBL/GenBank/DDBJ databases">
        <title>Genome insight into feeding habits of ladybird beetles.</title>
        <authorList>
            <person name="Li H.-S."/>
            <person name="Huang Y.-H."/>
            <person name="Pang H."/>
        </authorList>
    </citation>
    <scope>NUCLEOTIDE SEQUENCE [LARGE SCALE GENOMIC DNA]</scope>
    <source>
        <strain evidence="14">SYSU_2023b</strain>
        <tissue evidence="14">Whole body</tissue>
    </source>
</reference>
<evidence type="ECO:0000256" key="2">
    <source>
        <dbReference type="ARBA" id="ARBA00007249"/>
    </source>
</evidence>
<accession>A0AAW1TZS2</accession>
<keyword evidence="8" id="KW-0251">Elongation factor</keyword>
<dbReference type="CDD" id="cd03706">
    <property type="entry name" value="mtEFTU_III"/>
    <property type="match status" value="1"/>
</dbReference>
<dbReference type="Gene3D" id="2.40.30.10">
    <property type="entry name" value="Translation factors"/>
    <property type="match status" value="2"/>
</dbReference>
<feature type="domain" description="Tr-type G" evidence="13">
    <location>
        <begin position="57"/>
        <end position="251"/>
    </location>
</feature>
<evidence type="ECO:0000256" key="11">
    <source>
        <dbReference type="ARBA" id="ARBA00022917"/>
    </source>
</evidence>
<evidence type="ECO:0000256" key="12">
    <source>
        <dbReference type="ARBA" id="ARBA00023134"/>
    </source>
</evidence>
<keyword evidence="9" id="KW-0378">Hydrolase</keyword>
<organism evidence="14 15">
    <name type="scientific">Henosepilachna vigintioctopunctata</name>
    <dbReference type="NCBI Taxonomy" id="420089"/>
    <lineage>
        <taxon>Eukaryota</taxon>
        <taxon>Metazoa</taxon>
        <taxon>Ecdysozoa</taxon>
        <taxon>Arthropoda</taxon>
        <taxon>Hexapoda</taxon>
        <taxon>Insecta</taxon>
        <taxon>Pterygota</taxon>
        <taxon>Neoptera</taxon>
        <taxon>Endopterygota</taxon>
        <taxon>Coleoptera</taxon>
        <taxon>Polyphaga</taxon>
        <taxon>Cucujiformia</taxon>
        <taxon>Coccinelloidea</taxon>
        <taxon>Coccinellidae</taxon>
        <taxon>Epilachninae</taxon>
        <taxon>Epilachnini</taxon>
        <taxon>Henosepilachna</taxon>
    </lineage>
</organism>
<dbReference type="Pfam" id="PF03144">
    <property type="entry name" value="GTP_EFTU_D2"/>
    <property type="match status" value="1"/>
</dbReference>
<dbReference type="GO" id="GO:0046872">
    <property type="term" value="F:metal ion binding"/>
    <property type="evidence" value="ECO:0007669"/>
    <property type="project" value="UniProtKB-KW"/>
</dbReference>
<dbReference type="AlphaFoldDB" id="A0AAW1TZS2"/>
<dbReference type="NCBIfam" id="NF009373">
    <property type="entry name" value="PRK12736.1"/>
    <property type="match status" value="1"/>
</dbReference>
<evidence type="ECO:0000256" key="9">
    <source>
        <dbReference type="ARBA" id="ARBA00022801"/>
    </source>
</evidence>
<evidence type="ECO:0000256" key="1">
    <source>
        <dbReference type="ARBA" id="ARBA00004496"/>
    </source>
</evidence>
<keyword evidence="5" id="KW-0963">Cytoplasm</keyword>
<dbReference type="Proteomes" id="UP001431783">
    <property type="component" value="Unassembled WGS sequence"/>
</dbReference>